<feature type="transmembrane region" description="Helical" evidence="9">
    <location>
        <begin position="275"/>
        <end position="293"/>
    </location>
</feature>
<comment type="subcellular location">
    <subcellularLocation>
        <location evidence="1">Cell membrane</location>
        <topology evidence="1">Multi-pass membrane protein</topology>
    </subcellularLocation>
</comment>
<evidence type="ECO:0000313" key="12">
    <source>
        <dbReference type="Proteomes" id="UP000430079"/>
    </source>
</evidence>
<dbReference type="InterPro" id="IPR036259">
    <property type="entry name" value="MFS_trans_sf"/>
</dbReference>
<dbReference type="Gene3D" id="1.20.1720.10">
    <property type="entry name" value="Multidrug resistance protein D"/>
    <property type="match status" value="1"/>
</dbReference>
<keyword evidence="7 9" id="KW-0472">Membrane</keyword>
<keyword evidence="5 9" id="KW-0812">Transmembrane</keyword>
<feature type="transmembrane region" description="Helical" evidence="9">
    <location>
        <begin position="234"/>
        <end position="254"/>
    </location>
</feature>
<name>A0A640SZB2_9ACTN</name>
<dbReference type="NCBIfam" id="TIGR00711">
    <property type="entry name" value="efflux_EmrB"/>
    <property type="match status" value="1"/>
</dbReference>
<dbReference type="FunFam" id="1.20.1720.10:FF:000004">
    <property type="entry name" value="EmrB/QacA family drug resistance transporter"/>
    <property type="match status" value="1"/>
</dbReference>
<dbReference type="Pfam" id="PF07690">
    <property type="entry name" value="MFS_1"/>
    <property type="match status" value="1"/>
</dbReference>
<feature type="transmembrane region" description="Helical" evidence="9">
    <location>
        <begin position="173"/>
        <end position="195"/>
    </location>
</feature>
<keyword evidence="4" id="KW-1003">Cell membrane</keyword>
<dbReference type="InterPro" id="IPR004638">
    <property type="entry name" value="EmrB-like"/>
</dbReference>
<feature type="transmembrane region" description="Helical" evidence="9">
    <location>
        <begin position="207"/>
        <end position="228"/>
    </location>
</feature>
<evidence type="ECO:0000256" key="5">
    <source>
        <dbReference type="ARBA" id="ARBA00022692"/>
    </source>
</evidence>
<feature type="region of interest" description="Disordered" evidence="8">
    <location>
        <begin position="506"/>
        <end position="535"/>
    </location>
</feature>
<feature type="transmembrane region" description="Helical" evidence="9">
    <location>
        <begin position="474"/>
        <end position="496"/>
    </location>
</feature>
<evidence type="ECO:0000256" key="2">
    <source>
        <dbReference type="ARBA" id="ARBA00007520"/>
    </source>
</evidence>
<comment type="similarity">
    <text evidence="2">Belongs to the major facilitator superfamily. TCR/Tet family.</text>
</comment>
<dbReference type="InterPro" id="IPR011701">
    <property type="entry name" value="MFS"/>
</dbReference>
<feature type="domain" description="Major facilitator superfamily (MFS) profile" evidence="10">
    <location>
        <begin position="22"/>
        <end position="501"/>
    </location>
</feature>
<sequence length="535" mass="54757">MTGAAEPGIHQPPDPAPPSRLVVLGLLLGIILATLDGTVVGTALPVIVGDLGGISHLSWVVTAYLLTTAVATPIWGKLGDLYGRKGSYLASIALFLVSSVLCGLAQDMGQLIAFRALQGLGAGGLFVGALALLGTLLPPAQAGRSQSMIGVLLPIAMIGGPLLGGFLTDQLDWRWVFYVNVPVGAAALLIVGLRIRLPAVRTRARIDYMGAALLTTGILALTLIGTLGGTAYGWVSPQIAGLAALSVAALGWFVRVERRAPEPLIPPRLFRERNFTLAQVLSFLVGAAMPAAASYLPQYMQFVRGMSSTESGLLLLPLMLGMMGAQLFIGRAVGNGGGYRGYPLAGGAVATAGALALLMVGADTPTAVTSALTLVLGVGLGCLMQPSMLLTMNSAEPRDMGAASGTATLLRTLGGSLGVAVLGSFYTGRMTATLTDRLGRAGERLAGGHDLTPAVLRALPEPVRDTVRAGVTNGLHGVMLGTAALCAVTFAAACLIREVPLRTASGVATDQSHGAQDRPRDGSAKTPRPLGGRGV</sequence>
<evidence type="ECO:0000256" key="1">
    <source>
        <dbReference type="ARBA" id="ARBA00004651"/>
    </source>
</evidence>
<comment type="caution">
    <text evidence="11">The sequence shown here is derived from an EMBL/GenBank/DDBJ whole genome shotgun (WGS) entry which is preliminary data.</text>
</comment>
<dbReference type="AlphaFoldDB" id="A0A640SZB2"/>
<evidence type="ECO:0000313" key="11">
    <source>
        <dbReference type="EMBL" id="GFE15551.1"/>
    </source>
</evidence>
<dbReference type="PANTHER" id="PTHR23501:SF197">
    <property type="entry name" value="COMD"/>
    <property type="match status" value="1"/>
</dbReference>
<proteinExistence type="inferred from homology"/>
<dbReference type="GO" id="GO:0022857">
    <property type="term" value="F:transmembrane transporter activity"/>
    <property type="evidence" value="ECO:0007669"/>
    <property type="project" value="InterPro"/>
</dbReference>
<keyword evidence="6 9" id="KW-1133">Transmembrane helix</keyword>
<feature type="transmembrane region" description="Helical" evidence="9">
    <location>
        <begin position="21"/>
        <end position="44"/>
    </location>
</feature>
<evidence type="ECO:0000256" key="7">
    <source>
        <dbReference type="ARBA" id="ARBA00023136"/>
    </source>
</evidence>
<feature type="transmembrane region" description="Helical" evidence="9">
    <location>
        <begin position="88"/>
        <end position="106"/>
    </location>
</feature>
<organism evidence="11 12">
    <name type="scientific">Streptomyces glebosus</name>
    <dbReference type="NCBI Taxonomy" id="249580"/>
    <lineage>
        <taxon>Bacteria</taxon>
        <taxon>Bacillati</taxon>
        <taxon>Actinomycetota</taxon>
        <taxon>Actinomycetes</taxon>
        <taxon>Kitasatosporales</taxon>
        <taxon>Streptomycetaceae</taxon>
        <taxon>Streptomyces</taxon>
    </lineage>
</organism>
<feature type="transmembrane region" description="Helical" evidence="9">
    <location>
        <begin position="368"/>
        <end position="390"/>
    </location>
</feature>
<evidence type="ECO:0000256" key="3">
    <source>
        <dbReference type="ARBA" id="ARBA00022448"/>
    </source>
</evidence>
<protein>
    <submittedName>
        <fullName evidence="11">MFS transporter</fullName>
    </submittedName>
</protein>
<evidence type="ECO:0000259" key="10">
    <source>
        <dbReference type="PROSITE" id="PS50850"/>
    </source>
</evidence>
<gene>
    <name evidence="11" type="ORF">Sgleb_35980</name>
</gene>
<keyword evidence="3" id="KW-0813">Transport</keyword>
<dbReference type="PANTHER" id="PTHR23501">
    <property type="entry name" value="MAJOR FACILITATOR SUPERFAMILY"/>
    <property type="match status" value="1"/>
</dbReference>
<feature type="transmembrane region" description="Helical" evidence="9">
    <location>
        <begin position="402"/>
        <end position="426"/>
    </location>
</feature>
<feature type="transmembrane region" description="Helical" evidence="9">
    <location>
        <begin position="112"/>
        <end position="137"/>
    </location>
</feature>
<evidence type="ECO:0000256" key="8">
    <source>
        <dbReference type="SAM" id="MobiDB-lite"/>
    </source>
</evidence>
<feature type="transmembrane region" description="Helical" evidence="9">
    <location>
        <begin position="149"/>
        <end position="167"/>
    </location>
</feature>
<reference evidence="11 12" key="1">
    <citation type="submission" date="2019-12" db="EMBL/GenBank/DDBJ databases">
        <title>Whole genome shotgun sequence of Streptomyces hygroscopicus subsp. glebosus NBRC 13786.</title>
        <authorList>
            <person name="Ichikawa N."/>
            <person name="Kimura A."/>
            <person name="Kitahashi Y."/>
            <person name="Komaki H."/>
            <person name="Tamura T."/>
        </authorList>
    </citation>
    <scope>NUCLEOTIDE SEQUENCE [LARGE SCALE GENOMIC DNA]</scope>
    <source>
        <strain evidence="11 12">NBRC 13786</strain>
    </source>
</reference>
<evidence type="ECO:0000256" key="9">
    <source>
        <dbReference type="SAM" id="Phobius"/>
    </source>
</evidence>
<dbReference type="InterPro" id="IPR020846">
    <property type="entry name" value="MFS_dom"/>
</dbReference>
<evidence type="ECO:0000256" key="4">
    <source>
        <dbReference type="ARBA" id="ARBA00022475"/>
    </source>
</evidence>
<dbReference type="SUPFAM" id="SSF103473">
    <property type="entry name" value="MFS general substrate transporter"/>
    <property type="match status" value="1"/>
</dbReference>
<feature type="transmembrane region" description="Helical" evidence="9">
    <location>
        <begin position="342"/>
        <end position="362"/>
    </location>
</feature>
<dbReference type="PROSITE" id="PS50850">
    <property type="entry name" value="MFS"/>
    <property type="match status" value="1"/>
</dbReference>
<dbReference type="EMBL" id="BLIO01000001">
    <property type="protein sequence ID" value="GFE15551.1"/>
    <property type="molecule type" value="Genomic_DNA"/>
</dbReference>
<keyword evidence="12" id="KW-1185">Reference proteome</keyword>
<feature type="transmembrane region" description="Helical" evidence="9">
    <location>
        <begin position="313"/>
        <end position="330"/>
    </location>
</feature>
<feature type="transmembrane region" description="Helical" evidence="9">
    <location>
        <begin position="56"/>
        <end position="76"/>
    </location>
</feature>
<dbReference type="GO" id="GO:0005886">
    <property type="term" value="C:plasma membrane"/>
    <property type="evidence" value="ECO:0007669"/>
    <property type="project" value="UniProtKB-SubCell"/>
</dbReference>
<dbReference type="Proteomes" id="UP000430079">
    <property type="component" value="Unassembled WGS sequence"/>
</dbReference>
<accession>A0A640SZB2</accession>
<dbReference type="Gene3D" id="1.20.1250.20">
    <property type="entry name" value="MFS general substrate transporter like domains"/>
    <property type="match status" value="1"/>
</dbReference>
<evidence type="ECO:0000256" key="6">
    <source>
        <dbReference type="ARBA" id="ARBA00022989"/>
    </source>
</evidence>